<comment type="caution">
    <text evidence="1">The sequence shown here is derived from an EMBL/GenBank/DDBJ whole genome shotgun (WGS) entry which is preliminary data.</text>
</comment>
<proteinExistence type="predicted"/>
<organism evidence="1 2">
    <name type="scientific">Muricoccus pecuniae</name>
    <dbReference type="NCBI Taxonomy" id="693023"/>
    <lineage>
        <taxon>Bacteria</taxon>
        <taxon>Pseudomonadati</taxon>
        <taxon>Pseudomonadota</taxon>
        <taxon>Alphaproteobacteria</taxon>
        <taxon>Acetobacterales</taxon>
        <taxon>Roseomonadaceae</taxon>
        <taxon>Muricoccus</taxon>
    </lineage>
</organism>
<dbReference type="EMBL" id="JACIJD010000012">
    <property type="protein sequence ID" value="MBB5694873.1"/>
    <property type="molecule type" value="Genomic_DNA"/>
</dbReference>
<evidence type="ECO:0008006" key="3">
    <source>
        <dbReference type="Google" id="ProtNLM"/>
    </source>
</evidence>
<dbReference type="Proteomes" id="UP000580654">
    <property type="component" value="Unassembled WGS sequence"/>
</dbReference>
<name>A0A840YKC2_9PROT</name>
<protein>
    <recommendedName>
        <fullName evidence="3">DUF429 domain-containing protein</fullName>
    </recommendedName>
</protein>
<sequence>MPVGDPAVLTAGLLAAGAPVVLGLDLPLGLPRAWAAGRPEPGFPAFLRALRSDSPFLRVSEGLDTVSPDRPFYPARGLRGMTRAAHAAALGMEGPEHLSRLCDRATAERPAGAPLFWTLGANQTGKAAIAAWRDWLAPSLAGGAPLRLWPFEGPLHGLLAPGHAVLAETYPAEAMRHLGLRLPGSKRAREARLGAAPALRAAMERLGVLPSPASRDLIAAGFGADAAGEDRLDSLLGLLCVIAVLDGARPDFIPDDPWVTRWEGWVLGQTALPRPLPERAAEAHISTASRAMM</sequence>
<dbReference type="AlphaFoldDB" id="A0A840YKC2"/>
<reference evidence="1 2" key="1">
    <citation type="submission" date="2020-08" db="EMBL/GenBank/DDBJ databases">
        <title>Genomic Encyclopedia of Type Strains, Phase IV (KMG-IV): sequencing the most valuable type-strain genomes for metagenomic binning, comparative biology and taxonomic classification.</title>
        <authorList>
            <person name="Goeker M."/>
        </authorList>
    </citation>
    <scope>NUCLEOTIDE SEQUENCE [LARGE SCALE GENOMIC DNA]</scope>
    <source>
        <strain evidence="1 2">DSM 25622</strain>
    </source>
</reference>
<evidence type="ECO:0000313" key="1">
    <source>
        <dbReference type="EMBL" id="MBB5694873.1"/>
    </source>
</evidence>
<keyword evidence="2" id="KW-1185">Reference proteome</keyword>
<accession>A0A840YKC2</accession>
<gene>
    <name evidence="1" type="ORF">FHS87_002925</name>
</gene>
<evidence type="ECO:0000313" key="2">
    <source>
        <dbReference type="Proteomes" id="UP000580654"/>
    </source>
</evidence>